<keyword evidence="4" id="KW-1185">Reference proteome</keyword>
<evidence type="ECO:0000256" key="2">
    <source>
        <dbReference type="SAM" id="Phobius"/>
    </source>
</evidence>
<dbReference type="EMBL" id="JBFXLS010000039">
    <property type="protein sequence ID" value="KAL2825052.1"/>
    <property type="molecule type" value="Genomic_DNA"/>
</dbReference>
<proteinExistence type="predicted"/>
<keyword evidence="2" id="KW-0812">Transmembrane</keyword>
<organism evidence="3 4">
    <name type="scientific">Aspergillus cavernicola</name>
    <dbReference type="NCBI Taxonomy" id="176166"/>
    <lineage>
        <taxon>Eukaryota</taxon>
        <taxon>Fungi</taxon>
        <taxon>Dikarya</taxon>
        <taxon>Ascomycota</taxon>
        <taxon>Pezizomycotina</taxon>
        <taxon>Eurotiomycetes</taxon>
        <taxon>Eurotiomycetidae</taxon>
        <taxon>Eurotiales</taxon>
        <taxon>Aspergillaceae</taxon>
        <taxon>Aspergillus</taxon>
        <taxon>Aspergillus subgen. Nidulantes</taxon>
    </lineage>
</organism>
<feature type="region of interest" description="Disordered" evidence="1">
    <location>
        <begin position="248"/>
        <end position="282"/>
    </location>
</feature>
<gene>
    <name evidence="3" type="ORF">BDW59DRAFT_162000</name>
</gene>
<evidence type="ECO:0000313" key="3">
    <source>
        <dbReference type="EMBL" id="KAL2825052.1"/>
    </source>
</evidence>
<evidence type="ECO:0000313" key="4">
    <source>
        <dbReference type="Proteomes" id="UP001610335"/>
    </source>
</evidence>
<accession>A0ABR4IBC0</accession>
<evidence type="ECO:0000256" key="1">
    <source>
        <dbReference type="SAM" id="MobiDB-lite"/>
    </source>
</evidence>
<protein>
    <submittedName>
        <fullName evidence="3">Uncharacterized protein</fullName>
    </submittedName>
</protein>
<sequence>MPSVTATLGWTLANWGPAPSTYTIAASCSQSSSIYIANTDLPSVPVWSETCTSHTIDECWPQPTDSALAEDALDNQYNVPYWSPGTQCPSGWRSVGAAAHPTNGPVTSSGIFTVHPERLDDDNDNDDDDYDDGIIFGSQDALGALLDSGETAIACCPSSMSVARNGICFSTLPSYSVTTACCADYRSIAHDLVSTTYMLNGTTRTGPVLIPATETFYLPTLTRTTTFNDRETSQLIAATTRGPIYYVHQESDSNSDSNSSTSTSSGSGSSSDNSETGSSETNAASRFYSRSGEDTHWGQIQAVAGVLAVSLVAGMALVMPW</sequence>
<reference evidence="3 4" key="1">
    <citation type="submission" date="2024-07" db="EMBL/GenBank/DDBJ databases">
        <title>Section-level genome sequencing and comparative genomics of Aspergillus sections Usti and Cavernicolus.</title>
        <authorList>
            <consortium name="Lawrence Berkeley National Laboratory"/>
            <person name="Nybo J.L."/>
            <person name="Vesth T.C."/>
            <person name="Theobald S."/>
            <person name="Frisvad J.C."/>
            <person name="Larsen T.O."/>
            <person name="Kjaerboelling I."/>
            <person name="Rothschild-Mancinelli K."/>
            <person name="Lyhne E.K."/>
            <person name="Kogle M.E."/>
            <person name="Barry K."/>
            <person name="Clum A."/>
            <person name="Na H."/>
            <person name="Ledsgaard L."/>
            <person name="Lin J."/>
            <person name="Lipzen A."/>
            <person name="Kuo A."/>
            <person name="Riley R."/>
            <person name="Mondo S."/>
            <person name="LaButti K."/>
            <person name="Haridas S."/>
            <person name="Pangalinan J."/>
            <person name="Salamov A.A."/>
            <person name="Simmons B.A."/>
            <person name="Magnuson J.K."/>
            <person name="Chen J."/>
            <person name="Drula E."/>
            <person name="Henrissat B."/>
            <person name="Wiebenga A."/>
            <person name="Lubbers R.J."/>
            <person name="Gomes A.C."/>
            <person name="Makela M.R."/>
            <person name="Stajich J."/>
            <person name="Grigoriev I.V."/>
            <person name="Mortensen U.H."/>
            <person name="De vries R.P."/>
            <person name="Baker S.E."/>
            <person name="Andersen M.R."/>
        </authorList>
    </citation>
    <scope>NUCLEOTIDE SEQUENCE [LARGE SCALE GENOMIC DNA]</scope>
    <source>
        <strain evidence="3 4">CBS 600.67</strain>
    </source>
</reference>
<dbReference type="Proteomes" id="UP001610335">
    <property type="component" value="Unassembled WGS sequence"/>
</dbReference>
<comment type="caution">
    <text evidence="3">The sequence shown here is derived from an EMBL/GenBank/DDBJ whole genome shotgun (WGS) entry which is preliminary data.</text>
</comment>
<feature type="compositionally biased region" description="Low complexity" evidence="1">
    <location>
        <begin position="252"/>
        <end position="280"/>
    </location>
</feature>
<keyword evidence="2" id="KW-1133">Transmembrane helix</keyword>
<feature type="transmembrane region" description="Helical" evidence="2">
    <location>
        <begin position="297"/>
        <end position="318"/>
    </location>
</feature>
<keyword evidence="2" id="KW-0472">Membrane</keyword>
<name>A0ABR4IBC0_9EURO</name>